<protein>
    <submittedName>
        <fullName evidence="3">AP-4-A phosphorylase</fullName>
        <ecNumber evidence="3">2.7.7.53</ecNumber>
    </submittedName>
</protein>
<dbReference type="OrthoDB" id="9784774at2"/>
<organism evidence="3 4">
    <name type="scientific">Rosistilla carotiformis</name>
    <dbReference type="NCBI Taxonomy" id="2528017"/>
    <lineage>
        <taxon>Bacteria</taxon>
        <taxon>Pseudomonadati</taxon>
        <taxon>Planctomycetota</taxon>
        <taxon>Planctomycetia</taxon>
        <taxon>Pirellulales</taxon>
        <taxon>Pirellulaceae</taxon>
        <taxon>Rosistilla</taxon>
    </lineage>
</organism>
<reference evidence="3 4" key="1">
    <citation type="submission" date="2019-02" db="EMBL/GenBank/DDBJ databases">
        <title>Deep-cultivation of Planctomycetes and their phenomic and genomic characterization uncovers novel biology.</title>
        <authorList>
            <person name="Wiegand S."/>
            <person name="Jogler M."/>
            <person name="Boedeker C."/>
            <person name="Pinto D."/>
            <person name="Vollmers J."/>
            <person name="Rivas-Marin E."/>
            <person name="Kohn T."/>
            <person name="Peeters S.H."/>
            <person name="Heuer A."/>
            <person name="Rast P."/>
            <person name="Oberbeckmann S."/>
            <person name="Bunk B."/>
            <person name="Jeske O."/>
            <person name="Meyerdierks A."/>
            <person name="Storesund J.E."/>
            <person name="Kallscheuer N."/>
            <person name="Luecker S."/>
            <person name="Lage O.M."/>
            <person name="Pohl T."/>
            <person name="Merkel B.J."/>
            <person name="Hornburger P."/>
            <person name="Mueller R.-W."/>
            <person name="Bruemmer F."/>
            <person name="Labrenz M."/>
            <person name="Spormann A.M."/>
            <person name="Op den Camp H."/>
            <person name="Overmann J."/>
            <person name="Amann R."/>
            <person name="Jetten M.S.M."/>
            <person name="Mascher T."/>
            <person name="Medema M.H."/>
            <person name="Devos D.P."/>
            <person name="Kaster A.-K."/>
            <person name="Ovreas L."/>
            <person name="Rohde M."/>
            <person name="Galperin M.Y."/>
            <person name="Jogler C."/>
        </authorList>
    </citation>
    <scope>NUCLEOTIDE SEQUENCE [LARGE SCALE GENOMIC DNA]</scope>
    <source>
        <strain evidence="3 4">Poly24</strain>
    </source>
</reference>
<dbReference type="PANTHER" id="PTHR42997">
    <property type="entry name" value="HIT FAMILY HYDROLASE"/>
    <property type="match status" value="1"/>
</dbReference>
<dbReference type="EMBL" id="CP036348">
    <property type="protein sequence ID" value="QDV69017.1"/>
    <property type="molecule type" value="Genomic_DNA"/>
</dbReference>
<keyword evidence="4" id="KW-1185">Reference proteome</keyword>
<dbReference type="PROSITE" id="PS51084">
    <property type="entry name" value="HIT_2"/>
    <property type="match status" value="1"/>
</dbReference>
<dbReference type="AlphaFoldDB" id="A0A518JTZ3"/>
<dbReference type="PANTHER" id="PTHR42997:SF1">
    <property type="entry name" value="AP-4-A PHOSPHORYLASE"/>
    <property type="match status" value="1"/>
</dbReference>
<evidence type="ECO:0000259" key="2">
    <source>
        <dbReference type="PROSITE" id="PS51084"/>
    </source>
</evidence>
<dbReference type="SUPFAM" id="SSF54197">
    <property type="entry name" value="HIT-like"/>
    <property type="match status" value="1"/>
</dbReference>
<feature type="domain" description="HIT" evidence="2">
    <location>
        <begin position="1"/>
        <end position="109"/>
    </location>
</feature>
<evidence type="ECO:0000313" key="4">
    <source>
        <dbReference type="Proteomes" id="UP000315082"/>
    </source>
</evidence>
<dbReference type="EC" id="2.7.7.53" evidence="3"/>
<dbReference type="InterPro" id="IPR052908">
    <property type="entry name" value="AP-4-A_phosphorylase"/>
</dbReference>
<evidence type="ECO:0000256" key="1">
    <source>
        <dbReference type="PROSITE-ProRule" id="PRU00464"/>
    </source>
</evidence>
<dbReference type="Proteomes" id="UP000315082">
    <property type="component" value="Chromosome"/>
</dbReference>
<evidence type="ECO:0000313" key="3">
    <source>
        <dbReference type="EMBL" id="QDV69017.1"/>
    </source>
</evidence>
<dbReference type="Gene3D" id="3.30.428.10">
    <property type="entry name" value="HIT-like"/>
    <property type="match status" value="1"/>
</dbReference>
<proteinExistence type="predicted"/>
<dbReference type="RefSeq" id="WP_145095821.1">
    <property type="nucleotide sequence ID" value="NZ_CP036348.1"/>
</dbReference>
<feature type="short sequence motif" description="Histidine triad motif" evidence="1">
    <location>
        <begin position="94"/>
        <end position="98"/>
    </location>
</feature>
<keyword evidence="3" id="KW-0548">Nucleotidyltransferase</keyword>
<dbReference type="Pfam" id="PF01230">
    <property type="entry name" value="HIT"/>
    <property type="match status" value="1"/>
</dbReference>
<dbReference type="GO" id="GO:0003877">
    <property type="term" value="F:ATP:ADP adenylyltransferase activity"/>
    <property type="evidence" value="ECO:0007669"/>
    <property type="project" value="UniProtKB-EC"/>
</dbReference>
<dbReference type="InterPro" id="IPR036265">
    <property type="entry name" value="HIT-like_sf"/>
</dbReference>
<name>A0A518JTZ3_9BACT</name>
<dbReference type="InterPro" id="IPR011146">
    <property type="entry name" value="HIT-like"/>
</dbReference>
<sequence length="128" mass="14653">MDGKCPFCELAPENIWFQNETGVVLWDGFPVSEGHSLVVHHQHVASLFDLEPELQSELWRLVTETRERLQEKFQPDGYNIGLNDGVAAGQTVMHAHIHVIPRWNDDVPDPRGGVRWIIPDKANYWGDE</sequence>
<dbReference type="KEGG" id="rcf:Poly24_27310"/>
<gene>
    <name evidence="3" type="ORF">Poly24_27310</name>
</gene>
<keyword evidence="3" id="KW-0808">Transferase</keyword>
<accession>A0A518JTZ3</accession>